<evidence type="ECO:0000313" key="3">
    <source>
        <dbReference type="Proteomes" id="UP001152795"/>
    </source>
</evidence>
<dbReference type="Proteomes" id="UP001152795">
    <property type="component" value="Unassembled WGS sequence"/>
</dbReference>
<protein>
    <recommendedName>
        <fullName evidence="1">Integrase core domain-containing protein</fullName>
    </recommendedName>
</protein>
<dbReference type="InterPro" id="IPR058913">
    <property type="entry name" value="Integrase_dom_put"/>
</dbReference>
<dbReference type="EMBL" id="CACRXK020025977">
    <property type="protein sequence ID" value="CAB4039862.1"/>
    <property type="molecule type" value="Genomic_DNA"/>
</dbReference>
<organism evidence="2 3">
    <name type="scientific">Paramuricea clavata</name>
    <name type="common">Red gorgonian</name>
    <name type="synonym">Violescent sea-whip</name>
    <dbReference type="NCBI Taxonomy" id="317549"/>
    <lineage>
        <taxon>Eukaryota</taxon>
        <taxon>Metazoa</taxon>
        <taxon>Cnidaria</taxon>
        <taxon>Anthozoa</taxon>
        <taxon>Octocorallia</taxon>
        <taxon>Malacalcyonacea</taxon>
        <taxon>Plexauridae</taxon>
        <taxon>Paramuricea</taxon>
    </lineage>
</organism>
<dbReference type="Pfam" id="PF24764">
    <property type="entry name" value="rva_4"/>
    <property type="match status" value="1"/>
</dbReference>
<evidence type="ECO:0000313" key="2">
    <source>
        <dbReference type="EMBL" id="CAB4039862.1"/>
    </source>
</evidence>
<comment type="caution">
    <text evidence="2">The sequence shown here is derived from an EMBL/GenBank/DDBJ whole genome shotgun (WGS) entry which is preliminary data.</text>
</comment>
<feature type="domain" description="Integrase core" evidence="1">
    <location>
        <begin position="1"/>
        <end position="48"/>
    </location>
</feature>
<keyword evidence="3" id="KW-1185">Reference proteome</keyword>
<reference evidence="2" key="1">
    <citation type="submission" date="2020-04" db="EMBL/GenBank/DDBJ databases">
        <authorList>
            <person name="Alioto T."/>
            <person name="Alioto T."/>
            <person name="Gomez Garrido J."/>
        </authorList>
    </citation>
    <scope>NUCLEOTIDE SEQUENCE</scope>
    <source>
        <strain evidence="2">A484AB</strain>
    </source>
</reference>
<proteinExistence type="predicted"/>
<evidence type="ECO:0000259" key="1">
    <source>
        <dbReference type="Pfam" id="PF24764"/>
    </source>
</evidence>
<gene>
    <name evidence="2" type="ORF">PACLA_8A075184</name>
</gene>
<dbReference type="AlphaFoldDB" id="A0A7D9K396"/>
<accession>A0A7D9K396</accession>
<name>A0A7D9K396_PARCT</name>
<sequence length="115" mass="13317">MHLFALHLVFLPRINKSLLELYNQLSYRGMRTSQDKCPLGLWETSMMTFEPNFEVFPEQYGIDTFGPVPIDDFDDGGIIVPEIQHKISNEQFIRLQAVDFLAEDGNHGVNHFARF</sequence>